<evidence type="ECO:0000313" key="4">
    <source>
        <dbReference type="Proteomes" id="UP000636800"/>
    </source>
</evidence>
<sequence length="408" mass="45701">MGCTSSTEARLDCQRRSPPYDRSYSMPVVHGAKRKGDNVHVVSLTSTTLGSLELDRSFQFSHEEEMMKATNECNDEEPKAVATVASSDGVRKTTAQSPPAELETETINTWELMEGLEEVSLLRDVDRSFSFNAIRDDNRRCQSEPPPAMLDSSSTSSACSPKPLWMKSAVQLDPDVISIFRKAMNELSPIHPTLRHRFPAKTHETPKLSGLVRKRIAAFQEQIDARKGSFKVTANFKVSPLEKSPPSGRGKLVLYFTSLRAVRKTYEDCWSVRVILQSYAFRIDERDLWMHGGFRDELNGILGHGYVGSWLPRVFANGRYLGGAEEVMQMHEAGELRKALEDCEVAAAAKRYGGVFCKACGDFRFVPCEICSGSCKVFVEEEDDEVGLFRRCPVCNENGLVRCPLCWC</sequence>
<dbReference type="Gene3D" id="3.40.30.10">
    <property type="entry name" value="Glutaredoxin"/>
    <property type="match status" value="1"/>
</dbReference>
<dbReference type="Pfam" id="PF00462">
    <property type="entry name" value="Glutaredoxin"/>
    <property type="match status" value="1"/>
</dbReference>
<keyword evidence="4" id="KW-1185">Reference proteome</keyword>
<accession>A0A835QCX0</accession>
<dbReference type="SUPFAM" id="SSF52833">
    <property type="entry name" value="Thioredoxin-like"/>
    <property type="match status" value="1"/>
</dbReference>
<dbReference type="InterPro" id="IPR036249">
    <property type="entry name" value="Thioredoxin-like_sf"/>
</dbReference>
<dbReference type="Pfam" id="PF23733">
    <property type="entry name" value="GRXCR1-2_C"/>
    <property type="match status" value="1"/>
</dbReference>
<feature type="region of interest" description="Disordered" evidence="1">
    <location>
        <begin position="1"/>
        <end position="22"/>
    </location>
</feature>
<organism evidence="3 4">
    <name type="scientific">Vanilla planifolia</name>
    <name type="common">Vanilla</name>
    <dbReference type="NCBI Taxonomy" id="51239"/>
    <lineage>
        <taxon>Eukaryota</taxon>
        <taxon>Viridiplantae</taxon>
        <taxon>Streptophyta</taxon>
        <taxon>Embryophyta</taxon>
        <taxon>Tracheophyta</taxon>
        <taxon>Spermatophyta</taxon>
        <taxon>Magnoliopsida</taxon>
        <taxon>Liliopsida</taxon>
        <taxon>Asparagales</taxon>
        <taxon>Orchidaceae</taxon>
        <taxon>Vanilloideae</taxon>
        <taxon>Vanilleae</taxon>
        <taxon>Vanilla</taxon>
    </lineage>
</organism>
<evidence type="ECO:0000313" key="3">
    <source>
        <dbReference type="EMBL" id="KAG0470104.1"/>
    </source>
</evidence>
<name>A0A835QCX0_VANPL</name>
<evidence type="ECO:0000259" key="2">
    <source>
        <dbReference type="Pfam" id="PF00462"/>
    </source>
</evidence>
<dbReference type="PANTHER" id="PTHR45669:SF30">
    <property type="entry name" value="OS04G0641300 PROTEIN"/>
    <property type="match status" value="1"/>
</dbReference>
<dbReference type="AlphaFoldDB" id="A0A835QCX0"/>
<dbReference type="InterPro" id="IPR002109">
    <property type="entry name" value="Glutaredoxin"/>
</dbReference>
<dbReference type="PROSITE" id="PS51354">
    <property type="entry name" value="GLUTAREDOXIN_2"/>
    <property type="match status" value="1"/>
</dbReference>
<dbReference type="PANTHER" id="PTHR45669">
    <property type="entry name" value="GLUTAREDOXIN DOMAIN-CONTAINING CYSTEINE-RICH PROTEIN CG12206-RELATED"/>
    <property type="match status" value="1"/>
</dbReference>
<proteinExistence type="predicted"/>
<feature type="region of interest" description="Disordered" evidence="1">
    <location>
        <begin position="138"/>
        <end position="157"/>
    </location>
</feature>
<protein>
    <recommendedName>
        <fullName evidence="2">Glutaredoxin domain-containing protein</fullName>
    </recommendedName>
</protein>
<dbReference type="CDD" id="cd03031">
    <property type="entry name" value="GRX_GRX_like"/>
    <property type="match status" value="1"/>
</dbReference>
<feature type="domain" description="Glutaredoxin" evidence="2">
    <location>
        <begin position="253"/>
        <end position="320"/>
    </location>
</feature>
<dbReference type="EMBL" id="JADCNL010000008">
    <property type="protein sequence ID" value="KAG0470104.1"/>
    <property type="molecule type" value="Genomic_DNA"/>
</dbReference>
<gene>
    <name evidence="3" type="ORF">HPP92_016804</name>
</gene>
<evidence type="ECO:0000256" key="1">
    <source>
        <dbReference type="SAM" id="MobiDB-lite"/>
    </source>
</evidence>
<dbReference type="Proteomes" id="UP000636800">
    <property type="component" value="Unassembled WGS sequence"/>
</dbReference>
<feature type="compositionally biased region" description="Basic and acidic residues" evidence="1">
    <location>
        <begin position="9"/>
        <end position="19"/>
    </location>
</feature>
<reference evidence="3 4" key="1">
    <citation type="journal article" date="2020" name="Nat. Food">
        <title>A phased Vanilla planifolia genome enables genetic improvement of flavour and production.</title>
        <authorList>
            <person name="Hasing T."/>
            <person name="Tang H."/>
            <person name="Brym M."/>
            <person name="Khazi F."/>
            <person name="Huang T."/>
            <person name="Chambers A.H."/>
        </authorList>
    </citation>
    <scope>NUCLEOTIDE SEQUENCE [LARGE SCALE GENOMIC DNA]</scope>
    <source>
        <tissue evidence="3">Leaf</tissue>
    </source>
</reference>
<comment type="caution">
    <text evidence="3">The sequence shown here is derived from an EMBL/GenBank/DDBJ whole genome shotgun (WGS) entry which is preliminary data.</text>
</comment>